<reference evidence="2 3" key="1">
    <citation type="submission" date="2019-06" db="EMBL/GenBank/DDBJ databases">
        <title>Whole genome sequence for Cellvibrionaceae sp. R142.</title>
        <authorList>
            <person name="Wang G."/>
        </authorList>
    </citation>
    <scope>NUCLEOTIDE SEQUENCE [LARGE SCALE GENOMIC DNA]</scope>
    <source>
        <strain evidence="2 3">R142</strain>
    </source>
</reference>
<dbReference type="GO" id="GO:0019867">
    <property type="term" value="C:outer membrane"/>
    <property type="evidence" value="ECO:0007669"/>
    <property type="project" value="InterPro"/>
</dbReference>
<evidence type="ECO:0000256" key="1">
    <source>
        <dbReference type="SAM" id="SignalP"/>
    </source>
</evidence>
<dbReference type="InterPro" id="IPR011250">
    <property type="entry name" value="OMP/PagP_B-barrel"/>
</dbReference>
<feature type="signal peptide" evidence="1">
    <location>
        <begin position="1"/>
        <end position="25"/>
    </location>
</feature>
<dbReference type="SUPFAM" id="SSF56925">
    <property type="entry name" value="OMPA-like"/>
    <property type="match status" value="1"/>
</dbReference>
<feature type="chain" id="PRO_5021848691" evidence="1">
    <location>
        <begin position="26"/>
        <end position="234"/>
    </location>
</feature>
<proteinExistence type="predicted"/>
<accession>A0A545U9V3</accession>
<dbReference type="AlphaFoldDB" id="A0A545U9V3"/>
<sequence>MNTRIKTLGFFSALTLPLAAAPAVAYEAGEWILRAGVATVAPDESSDTVKLNGATLSLNGGTSKLEVDENSQLGLTATYMLTQNWGLELLAATPFNHTVSGTGELANLDIAEIDHLPPTLSAIYHFNPIGRATPYAGVGLNYTLFFSEDVTGAADTTLTGLGLTGADLELDNSWGLSLQFGLDYQIGDNWFINASMRWIDIDTTAEISFDNGSKLDVDLEIDPFVYSLLLGRRF</sequence>
<dbReference type="EMBL" id="VHSG01000002">
    <property type="protein sequence ID" value="TQV86241.1"/>
    <property type="molecule type" value="Genomic_DNA"/>
</dbReference>
<dbReference type="PANTHER" id="PTHR36920:SF1">
    <property type="entry name" value="OUTER MEMBRANE PROTEIN W"/>
    <property type="match status" value="1"/>
</dbReference>
<dbReference type="RefSeq" id="WP_142902394.1">
    <property type="nucleotide sequence ID" value="NZ_ML660087.1"/>
</dbReference>
<keyword evidence="1" id="KW-0732">Signal</keyword>
<organism evidence="2 3">
    <name type="scientific">Exilibacterium tricleocarpae</name>
    <dbReference type="NCBI Taxonomy" id="2591008"/>
    <lineage>
        <taxon>Bacteria</taxon>
        <taxon>Pseudomonadati</taxon>
        <taxon>Pseudomonadota</taxon>
        <taxon>Gammaproteobacteria</taxon>
        <taxon>Cellvibrionales</taxon>
        <taxon>Cellvibrionaceae</taxon>
        <taxon>Exilibacterium</taxon>
    </lineage>
</organism>
<dbReference type="Pfam" id="PF03922">
    <property type="entry name" value="OmpW"/>
    <property type="match status" value="1"/>
</dbReference>
<evidence type="ECO:0000313" key="2">
    <source>
        <dbReference type="EMBL" id="TQV86241.1"/>
    </source>
</evidence>
<comment type="caution">
    <text evidence="2">The sequence shown here is derived from an EMBL/GenBank/DDBJ whole genome shotgun (WGS) entry which is preliminary data.</text>
</comment>
<protein>
    <submittedName>
        <fullName evidence="2">Outer membrane beta-barrel protein</fullName>
    </submittedName>
</protein>
<dbReference type="InterPro" id="IPR005618">
    <property type="entry name" value="OMPW"/>
</dbReference>
<name>A0A545U9V3_9GAMM</name>
<dbReference type="PANTHER" id="PTHR36920">
    <property type="match status" value="1"/>
</dbReference>
<keyword evidence="3" id="KW-1185">Reference proteome</keyword>
<dbReference type="Gene3D" id="2.40.160.20">
    <property type="match status" value="1"/>
</dbReference>
<gene>
    <name evidence="2" type="ORF">FKG94_01430</name>
</gene>
<dbReference type="GO" id="GO:0055085">
    <property type="term" value="P:transmembrane transport"/>
    <property type="evidence" value="ECO:0007669"/>
    <property type="project" value="TreeGrafter"/>
</dbReference>
<dbReference type="OrthoDB" id="9807574at2"/>
<evidence type="ECO:0000313" key="3">
    <source>
        <dbReference type="Proteomes" id="UP000319732"/>
    </source>
</evidence>
<dbReference type="Proteomes" id="UP000319732">
    <property type="component" value="Unassembled WGS sequence"/>
</dbReference>